<dbReference type="InterPro" id="IPR032710">
    <property type="entry name" value="NTF2-like_dom_sf"/>
</dbReference>
<dbReference type="Proteomes" id="UP000769766">
    <property type="component" value="Unassembled WGS sequence"/>
</dbReference>
<reference evidence="2" key="1">
    <citation type="submission" date="2020-07" db="EMBL/GenBank/DDBJ databases">
        <title>Huge and variable diversity of episymbiotic CPR bacteria and DPANN archaea in groundwater ecosystems.</title>
        <authorList>
            <person name="He C.Y."/>
            <person name="Keren R."/>
            <person name="Whittaker M."/>
            <person name="Farag I.F."/>
            <person name="Doudna J."/>
            <person name="Cate J.H.D."/>
            <person name="Banfield J.F."/>
        </authorList>
    </citation>
    <scope>NUCLEOTIDE SEQUENCE</scope>
    <source>
        <strain evidence="2">NC_groundwater_672_Ag_B-0.1um_62_36</strain>
    </source>
</reference>
<proteinExistence type="predicted"/>
<dbReference type="InterPro" id="IPR037401">
    <property type="entry name" value="SnoaL-like"/>
</dbReference>
<gene>
    <name evidence="2" type="ORF">HYY20_05940</name>
</gene>
<sequence>WYLFQACTFGGEGQAVWGAAHYQEEYVRVGGEWKFRQLTVTSSFWTPYEQGWVKQPFLQQGG</sequence>
<evidence type="ECO:0000313" key="3">
    <source>
        <dbReference type="Proteomes" id="UP000769766"/>
    </source>
</evidence>
<name>A0A932FWE2_UNCTE</name>
<protein>
    <submittedName>
        <fullName evidence="2">Nuclear transport factor 2 family protein</fullName>
    </submittedName>
</protein>
<dbReference type="Gene3D" id="3.10.450.50">
    <property type="match status" value="1"/>
</dbReference>
<accession>A0A932FWE2</accession>
<dbReference type="AlphaFoldDB" id="A0A932FWE2"/>
<comment type="caution">
    <text evidence="2">The sequence shown here is derived from an EMBL/GenBank/DDBJ whole genome shotgun (WGS) entry which is preliminary data.</text>
</comment>
<feature type="domain" description="SnoaL-like" evidence="1">
    <location>
        <begin position="4"/>
        <end position="38"/>
    </location>
</feature>
<organism evidence="2 3">
    <name type="scientific">Tectimicrobiota bacterium</name>
    <dbReference type="NCBI Taxonomy" id="2528274"/>
    <lineage>
        <taxon>Bacteria</taxon>
        <taxon>Pseudomonadati</taxon>
        <taxon>Nitrospinota/Tectimicrobiota group</taxon>
        <taxon>Candidatus Tectimicrobiota</taxon>
    </lineage>
</organism>
<evidence type="ECO:0000259" key="1">
    <source>
        <dbReference type="Pfam" id="PF13577"/>
    </source>
</evidence>
<evidence type="ECO:0000313" key="2">
    <source>
        <dbReference type="EMBL" id="MBI2876403.1"/>
    </source>
</evidence>
<dbReference type="Pfam" id="PF13577">
    <property type="entry name" value="SnoaL_4"/>
    <property type="match status" value="1"/>
</dbReference>
<feature type="non-terminal residue" evidence="2">
    <location>
        <position position="1"/>
    </location>
</feature>
<dbReference type="EMBL" id="JACPRF010000181">
    <property type="protein sequence ID" value="MBI2876403.1"/>
    <property type="molecule type" value="Genomic_DNA"/>
</dbReference>
<dbReference type="SUPFAM" id="SSF54427">
    <property type="entry name" value="NTF2-like"/>
    <property type="match status" value="1"/>
</dbReference>